<dbReference type="Pfam" id="PF13561">
    <property type="entry name" value="adh_short_C2"/>
    <property type="match status" value="1"/>
</dbReference>
<dbReference type="PROSITE" id="PS00061">
    <property type="entry name" value="ADH_SHORT"/>
    <property type="match status" value="1"/>
</dbReference>
<proteinExistence type="inferred from homology"/>
<organism evidence="2">
    <name type="scientific">freshwater metagenome</name>
    <dbReference type="NCBI Taxonomy" id="449393"/>
    <lineage>
        <taxon>unclassified sequences</taxon>
        <taxon>metagenomes</taxon>
        <taxon>ecological metagenomes</taxon>
    </lineage>
</organism>
<comment type="similarity">
    <text evidence="1">Belongs to the short-chain dehydrogenases/reductases (SDR) family.</text>
</comment>
<sequence>MDLELEGKRALVTGSSSGIGIGVAEMLAEEGCIVVVHGRDEARTRDTAERIAAAGGKVEMVLGDLADPAICADVVQQVERAVGGIDILVNNAGGGKNSRNNPAWFDVPWDDWTATYEQNVGASVRLIHAFVPGMKAQGWGRIINFSSAAATTALAEIPDYAAAKAAMINLTVSVSRALSNTGITANTITPGMIRTPVMEDWFKVLGEQNGWGETFEEVEKFAVTEMIPLPAGFVGEPSDIAATICLLASHYGRYITGANIRIDGGFARHPN</sequence>
<dbReference type="PANTHER" id="PTHR42879">
    <property type="entry name" value="3-OXOACYL-(ACYL-CARRIER-PROTEIN) REDUCTASE"/>
    <property type="match status" value="1"/>
</dbReference>
<dbReference type="InterPro" id="IPR002347">
    <property type="entry name" value="SDR_fam"/>
</dbReference>
<dbReference type="SUPFAM" id="SSF51735">
    <property type="entry name" value="NAD(P)-binding Rossmann-fold domains"/>
    <property type="match status" value="1"/>
</dbReference>
<evidence type="ECO:0000313" key="2">
    <source>
        <dbReference type="EMBL" id="CAB4929062.1"/>
    </source>
</evidence>
<reference evidence="2" key="1">
    <citation type="submission" date="2020-05" db="EMBL/GenBank/DDBJ databases">
        <authorList>
            <person name="Chiriac C."/>
            <person name="Salcher M."/>
            <person name="Ghai R."/>
            <person name="Kavagutti S V."/>
        </authorList>
    </citation>
    <scope>NUCLEOTIDE SEQUENCE</scope>
</reference>
<dbReference type="PRINTS" id="PR00081">
    <property type="entry name" value="GDHRDH"/>
</dbReference>
<name>A0A6J7IF11_9ZZZZ</name>
<protein>
    <submittedName>
        <fullName evidence="2">Unannotated protein</fullName>
    </submittedName>
</protein>
<dbReference type="InterPro" id="IPR020904">
    <property type="entry name" value="Sc_DH/Rdtase_CS"/>
</dbReference>
<dbReference type="InterPro" id="IPR050259">
    <property type="entry name" value="SDR"/>
</dbReference>
<dbReference type="PRINTS" id="PR00080">
    <property type="entry name" value="SDRFAMILY"/>
</dbReference>
<dbReference type="Gene3D" id="3.40.50.720">
    <property type="entry name" value="NAD(P)-binding Rossmann-like Domain"/>
    <property type="match status" value="1"/>
</dbReference>
<dbReference type="FunFam" id="3.40.50.720:FF:000084">
    <property type="entry name" value="Short-chain dehydrogenase reductase"/>
    <property type="match status" value="1"/>
</dbReference>
<dbReference type="InterPro" id="IPR036291">
    <property type="entry name" value="NAD(P)-bd_dom_sf"/>
</dbReference>
<dbReference type="GO" id="GO:0032787">
    <property type="term" value="P:monocarboxylic acid metabolic process"/>
    <property type="evidence" value="ECO:0007669"/>
    <property type="project" value="UniProtKB-ARBA"/>
</dbReference>
<accession>A0A6J7IF11</accession>
<evidence type="ECO:0000256" key="1">
    <source>
        <dbReference type="ARBA" id="ARBA00006484"/>
    </source>
</evidence>
<dbReference type="AlphaFoldDB" id="A0A6J7IF11"/>
<dbReference type="EMBL" id="CAFBMX010000004">
    <property type="protein sequence ID" value="CAB4929062.1"/>
    <property type="molecule type" value="Genomic_DNA"/>
</dbReference>
<gene>
    <name evidence="2" type="ORF">UFOPK3674_01043</name>
</gene>